<dbReference type="KEGG" id="vff:VITFI_CDS1800"/>
<keyword evidence="6" id="KW-1185">Reference proteome</keyword>
<feature type="compositionally biased region" description="Low complexity" evidence="2">
    <location>
        <begin position="82"/>
        <end position="131"/>
    </location>
</feature>
<feature type="signal peptide" evidence="3">
    <location>
        <begin position="1"/>
        <end position="18"/>
    </location>
</feature>
<evidence type="ECO:0000313" key="6">
    <source>
        <dbReference type="Proteomes" id="UP000199729"/>
    </source>
</evidence>
<feature type="domain" description="LysM" evidence="4">
    <location>
        <begin position="37"/>
        <end position="81"/>
    </location>
</feature>
<dbReference type="CDD" id="cd00118">
    <property type="entry name" value="LysM"/>
    <property type="match status" value="1"/>
</dbReference>
<dbReference type="PANTHER" id="PTHR21666:SF263">
    <property type="entry name" value="MUREIN HYDROLASE ACTIVATOR NLPD"/>
    <property type="match status" value="1"/>
</dbReference>
<gene>
    <name evidence="5" type="ORF">VITFI_CDS1800</name>
</gene>
<dbReference type="Gene3D" id="3.10.350.10">
    <property type="entry name" value="LysM domain"/>
    <property type="match status" value="1"/>
</dbReference>
<dbReference type="InterPro" id="IPR050570">
    <property type="entry name" value="Cell_wall_metabolism_enzyme"/>
</dbReference>
<dbReference type="AlphaFoldDB" id="A0A221KEX2"/>
<proteinExistence type="inferred from homology"/>
<dbReference type="Pfam" id="PF01476">
    <property type="entry name" value="LysM"/>
    <property type="match status" value="1"/>
</dbReference>
<name>A0A221KEX2_VITFI</name>
<dbReference type="InterPro" id="IPR018392">
    <property type="entry name" value="LysM"/>
</dbReference>
<evidence type="ECO:0000313" key="5">
    <source>
        <dbReference type="EMBL" id="ASM77578.1"/>
    </source>
</evidence>
<dbReference type="InterPro" id="IPR011055">
    <property type="entry name" value="Dup_hybrid_motif"/>
</dbReference>
<dbReference type="PANTHER" id="PTHR21666">
    <property type="entry name" value="PEPTIDASE-RELATED"/>
    <property type="match status" value="1"/>
</dbReference>
<evidence type="ECO:0000256" key="3">
    <source>
        <dbReference type="SAM" id="SignalP"/>
    </source>
</evidence>
<dbReference type="GO" id="GO:0004222">
    <property type="term" value="F:metalloendopeptidase activity"/>
    <property type="evidence" value="ECO:0007669"/>
    <property type="project" value="TreeGrafter"/>
</dbReference>
<dbReference type="Pfam" id="PF01551">
    <property type="entry name" value="Peptidase_M23"/>
    <property type="match status" value="1"/>
</dbReference>
<sequence length="279" mass="28312">MACAALLSLVACSTPETAGTGTVPRTGGNAYSTGAGQVHVVQPGETLSRIAQSYGRTWQELARWNNLTDPNRLAVGQSLRVTPPGTATATAPATSTGTTGGSPSTSTETPTPSTVGTPPTTGAAGTSATGSVMPSPSAIVNPAVGMAVDPADSLTDAQGIRWSWPALGTVIVGYGDGGSKGVSIAGKPGDAVMAAADGRVVYAGSGLRGYGNLIIVKHSTSFLTAYAHNQALLVKEDQAVKRGQKIAEMGSIDADRVKLHFEVRKDGKPVDPVKYLPAR</sequence>
<dbReference type="PROSITE" id="PS51782">
    <property type="entry name" value="LYSM"/>
    <property type="match status" value="1"/>
</dbReference>
<dbReference type="SMART" id="SM00257">
    <property type="entry name" value="LysM"/>
    <property type="match status" value="1"/>
</dbReference>
<keyword evidence="3" id="KW-0732">Signal</keyword>
<feature type="chain" id="PRO_5012374978" evidence="3">
    <location>
        <begin position="19"/>
        <end position="279"/>
    </location>
</feature>
<organism evidence="5 6">
    <name type="scientific">Vitreoscilla filiformis</name>
    <dbReference type="NCBI Taxonomy" id="63"/>
    <lineage>
        <taxon>Bacteria</taxon>
        <taxon>Pseudomonadati</taxon>
        <taxon>Pseudomonadota</taxon>
        <taxon>Betaproteobacteria</taxon>
        <taxon>Neisseriales</taxon>
        <taxon>Neisseriaceae</taxon>
        <taxon>Vitreoscilla</taxon>
    </lineage>
</organism>
<accession>A0A221KEX2</accession>
<dbReference type="SUPFAM" id="SSF51261">
    <property type="entry name" value="Duplicated hybrid motif"/>
    <property type="match status" value="1"/>
</dbReference>
<protein>
    <submittedName>
        <fullName evidence="5">Peptidase M23</fullName>
    </submittedName>
</protein>
<feature type="region of interest" description="Disordered" evidence="2">
    <location>
        <begin position="80"/>
        <end position="134"/>
    </location>
</feature>
<dbReference type="InterPro" id="IPR016047">
    <property type="entry name" value="M23ase_b-sheet_dom"/>
</dbReference>
<reference evidence="5 6" key="1">
    <citation type="submission" date="2017-07" db="EMBL/GenBank/DDBJ databases">
        <title>Complete Genome Sequence of the cosmetic ferment Vitreoscilla filiformis (ATCC15551).</title>
        <authorList>
            <person name="Contreras S."/>
            <person name="Sagory-Zalkind P."/>
            <person name="Blanquart H."/>
            <person name="Iltis A."/>
            <person name="Morand S.C."/>
        </authorList>
    </citation>
    <scope>NUCLEOTIDE SEQUENCE [LARGE SCALE GENOMIC DNA]</scope>
    <source>
        <strain evidence="5 6">ATCC 15551</strain>
    </source>
</reference>
<dbReference type="GO" id="GO:0009279">
    <property type="term" value="C:cell outer membrane"/>
    <property type="evidence" value="ECO:0007669"/>
    <property type="project" value="TreeGrafter"/>
</dbReference>
<dbReference type="Proteomes" id="UP000199729">
    <property type="component" value="Chromosome"/>
</dbReference>
<dbReference type="Gene3D" id="2.70.70.10">
    <property type="entry name" value="Glucose Permease (Domain IIA)"/>
    <property type="match status" value="1"/>
</dbReference>
<dbReference type="CDD" id="cd12797">
    <property type="entry name" value="M23_peptidase"/>
    <property type="match status" value="1"/>
</dbReference>
<evidence type="ECO:0000256" key="2">
    <source>
        <dbReference type="SAM" id="MobiDB-lite"/>
    </source>
</evidence>
<comment type="similarity">
    <text evidence="1">Belongs to the E.coli NlpD/Haemophilus LppB family.</text>
</comment>
<evidence type="ECO:0000259" key="4">
    <source>
        <dbReference type="PROSITE" id="PS51782"/>
    </source>
</evidence>
<dbReference type="EMBL" id="CP022423">
    <property type="protein sequence ID" value="ASM77578.1"/>
    <property type="molecule type" value="Genomic_DNA"/>
</dbReference>
<evidence type="ECO:0000256" key="1">
    <source>
        <dbReference type="ARBA" id="ARBA00038420"/>
    </source>
</evidence>
<dbReference type="InterPro" id="IPR036779">
    <property type="entry name" value="LysM_dom_sf"/>
</dbReference>
<dbReference type="GO" id="GO:0032153">
    <property type="term" value="C:cell division site"/>
    <property type="evidence" value="ECO:0007669"/>
    <property type="project" value="TreeGrafter"/>
</dbReference>